<evidence type="ECO:0000313" key="5">
    <source>
        <dbReference type="Proteomes" id="UP000027135"/>
    </source>
</evidence>
<dbReference type="InterPro" id="IPR000618">
    <property type="entry name" value="Insect_cuticle"/>
</dbReference>
<protein>
    <submittedName>
        <fullName evidence="4">Larval cuticle protein A2B</fullName>
    </submittedName>
</protein>
<dbReference type="PROSITE" id="PS51155">
    <property type="entry name" value="CHIT_BIND_RR_2"/>
    <property type="match status" value="1"/>
</dbReference>
<evidence type="ECO:0000256" key="3">
    <source>
        <dbReference type="SAM" id="SignalP"/>
    </source>
</evidence>
<accession>A0A067R3D1</accession>
<evidence type="ECO:0000256" key="1">
    <source>
        <dbReference type="ARBA" id="ARBA00022460"/>
    </source>
</evidence>
<sequence length="112" mass="12014">MMCSKLSSHPQLVILLCLLVTAAQCGVVPAAVATDYDPHPQYTFAYDIRDGLTGDTKSQHESRSGDVVQGSYSLVEPDGHVRTVLYAADPVNGFNAVVQRSPLVHAKAVKAF</sequence>
<dbReference type="PROSITE" id="PS00233">
    <property type="entry name" value="CHIT_BIND_RR_1"/>
    <property type="match status" value="1"/>
</dbReference>
<name>A0A067R3D1_ZOONE</name>
<dbReference type="Proteomes" id="UP000027135">
    <property type="component" value="Unassembled WGS sequence"/>
</dbReference>
<keyword evidence="3" id="KW-0732">Signal</keyword>
<dbReference type="PRINTS" id="PR00947">
    <property type="entry name" value="CUTICLE"/>
</dbReference>
<gene>
    <name evidence="4" type="ORF">L798_12630</name>
</gene>
<dbReference type="InParanoid" id="A0A067R3D1"/>
<dbReference type="PANTHER" id="PTHR12236">
    <property type="entry name" value="STRUCTURAL CONTITUENT OF CUTICLE"/>
    <property type="match status" value="1"/>
</dbReference>
<evidence type="ECO:0000256" key="2">
    <source>
        <dbReference type="PROSITE-ProRule" id="PRU00497"/>
    </source>
</evidence>
<dbReference type="eggNOG" id="ENOG502S21C">
    <property type="taxonomic scope" value="Eukaryota"/>
</dbReference>
<proteinExistence type="predicted"/>
<dbReference type="EMBL" id="KK852939">
    <property type="protein sequence ID" value="KDR13558.1"/>
    <property type="molecule type" value="Genomic_DNA"/>
</dbReference>
<dbReference type="FunCoup" id="A0A067R3D1">
    <property type="interactions" value="12"/>
</dbReference>
<dbReference type="InterPro" id="IPR051217">
    <property type="entry name" value="Insect_Cuticle_Struc_Prot"/>
</dbReference>
<reference evidence="4 5" key="1">
    <citation type="journal article" date="2014" name="Nat. Commun.">
        <title>Molecular traces of alternative social organization in a termite genome.</title>
        <authorList>
            <person name="Terrapon N."/>
            <person name="Li C."/>
            <person name="Robertson H.M."/>
            <person name="Ji L."/>
            <person name="Meng X."/>
            <person name="Booth W."/>
            <person name="Chen Z."/>
            <person name="Childers C.P."/>
            <person name="Glastad K.M."/>
            <person name="Gokhale K."/>
            <person name="Gowin J."/>
            <person name="Gronenberg W."/>
            <person name="Hermansen R.A."/>
            <person name="Hu H."/>
            <person name="Hunt B.G."/>
            <person name="Huylmans A.K."/>
            <person name="Khalil S.M."/>
            <person name="Mitchell R.D."/>
            <person name="Munoz-Torres M.C."/>
            <person name="Mustard J.A."/>
            <person name="Pan H."/>
            <person name="Reese J.T."/>
            <person name="Scharf M.E."/>
            <person name="Sun F."/>
            <person name="Vogel H."/>
            <person name="Xiao J."/>
            <person name="Yang W."/>
            <person name="Yang Z."/>
            <person name="Yang Z."/>
            <person name="Zhou J."/>
            <person name="Zhu J."/>
            <person name="Brent C.S."/>
            <person name="Elsik C.G."/>
            <person name="Goodisman M.A."/>
            <person name="Liberles D.A."/>
            <person name="Roe R.M."/>
            <person name="Vargo E.L."/>
            <person name="Vilcinskas A."/>
            <person name="Wang J."/>
            <person name="Bornberg-Bauer E."/>
            <person name="Korb J."/>
            <person name="Zhang G."/>
            <person name="Liebig J."/>
        </authorList>
    </citation>
    <scope>NUCLEOTIDE SEQUENCE [LARGE SCALE GENOMIC DNA]</scope>
    <source>
        <tissue evidence="4">Whole organism</tissue>
    </source>
</reference>
<dbReference type="AlphaFoldDB" id="A0A067R3D1"/>
<keyword evidence="5" id="KW-1185">Reference proteome</keyword>
<keyword evidence="1 2" id="KW-0193">Cuticle</keyword>
<dbReference type="GO" id="GO:0005615">
    <property type="term" value="C:extracellular space"/>
    <property type="evidence" value="ECO:0007669"/>
    <property type="project" value="TreeGrafter"/>
</dbReference>
<evidence type="ECO:0000313" key="4">
    <source>
        <dbReference type="EMBL" id="KDR13558.1"/>
    </source>
</evidence>
<dbReference type="PANTHER" id="PTHR12236:SF75">
    <property type="entry name" value="CUTICULAR PROTEIN 62BB, ISOFORM A"/>
    <property type="match status" value="1"/>
</dbReference>
<dbReference type="GO" id="GO:0042302">
    <property type="term" value="F:structural constituent of cuticle"/>
    <property type="evidence" value="ECO:0007669"/>
    <property type="project" value="UniProtKB-UniRule"/>
</dbReference>
<feature type="signal peptide" evidence="3">
    <location>
        <begin position="1"/>
        <end position="25"/>
    </location>
</feature>
<dbReference type="Pfam" id="PF00379">
    <property type="entry name" value="Chitin_bind_4"/>
    <property type="match status" value="1"/>
</dbReference>
<feature type="chain" id="PRO_5001644648" evidence="3">
    <location>
        <begin position="26"/>
        <end position="112"/>
    </location>
</feature>
<organism evidence="4 5">
    <name type="scientific">Zootermopsis nevadensis</name>
    <name type="common">Dampwood termite</name>
    <dbReference type="NCBI Taxonomy" id="136037"/>
    <lineage>
        <taxon>Eukaryota</taxon>
        <taxon>Metazoa</taxon>
        <taxon>Ecdysozoa</taxon>
        <taxon>Arthropoda</taxon>
        <taxon>Hexapoda</taxon>
        <taxon>Insecta</taxon>
        <taxon>Pterygota</taxon>
        <taxon>Neoptera</taxon>
        <taxon>Polyneoptera</taxon>
        <taxon>Dictyoptera</taxon>
        <taxon>Blattodea</taxon>
        <taxon>Blattoidea</taxon>
        <taxon>Termitoidae</taxon>
        <taxon>Termopsidae</taxon>
        <taxon>Zootermopsis</taxon>
    </lineage>
</organism>
<dbReference type="OMA" id="SITQAFY"/>
<dbReference type="InterPro" id="IPR031311">
    <property type="entry name" value="CHIT_BIND_RR_consensus"/>
</dbReference>
<dbReference type="STRING" id="136037.A0A067R3D1"/>
<dbReference type="GO" id="GO:0031012">
    <property type="term" value="C:extracellular matrix"/>
    <property type="evidence" value="ECO:0007669"/>
    <property type="project" value="TreeGrafter"/>
</dbReference>